<gene>
    <name evidence="3" type="ORF">ACOC_LOCUS12105</name>
</gene>
<dbReference type="Proteomes" id="UP000267027">
    <property type="component" value="Unassembled WGS sequence"/>
</dbReference>
<proteinExistence type="predicted"/>
<dbReference type="PANTHER" id="PTHR12121">
    <property type="entry name" value="CARBON CATABOLITE REPRESSOR PROTEIN 4"/>
    <property type="match status" value="1"/>
</dbReference>
<dbReference type="PANTHER" id="PTHR12121:SF34">
    <property type="entry name" value="PROTEIN ANGEL"/>
    <property type="match status" value="1"/>
</dbReference>
<dbReference type="GO" id="GO:0000175">
    <property type="term" value="F:3'-5'-RNA exonuclease activity"/>
    <property type="evidence" value="ECO:0007669"/>
    <property type="project" value="TreeGrafter"/>
</dbReference>
<protein>
    <submittedName>
        <fullName evidence="5">Endo/exonuclease/phosphatase domain-containing protein</fullName>
    </submittedName>
</protein>
<dbReference type="SUPFAM" id="SSF56219">
    <property type="entry name" value="DNase I-like"/>
    <property type="match status" value="1"/>
</dbReference>
<dbReference type="Pfam" id="PF03372">
    <property type="entry name" value="Exo_endo_phos"/>
    <property type="match status" value="1"/>
</dbReference>
<dbReference type="InterPro" id="IPR036691">
    <property type="entry name" value="Endo/exonu/phosph_ase_sf"/>
</dbReference>
<name>A0A158PM30_ANGCS</name>
<dbReference type="AlphaFoldDB" id="A0A158PM30"/>
<evidence type="ECO:0000259" key="2">
    <source>
        <dbReference type="Pfam" id="PF03372"/>
    </source>
</evidence>
<feature type="region of interest" description="Disordered" evidence="1">
    <location>
        <begin position="507"/>
        <end position="528"/>
    </location>
</feature>
<feature type="region of interest" description="Disordered" evidence="1">
    <location>
        <begin position="58"/>
        <end position="102"/>
    </location>
</feature>
<dbReference type="EMBL" id="UYYA01004896">
    <property type="protein sequence ID" value="VDM63690.1"/>
    <property type="molecule type" value="Genomic_DNA"/>
</dbReference>
<evidence type="ECO:0000313" key="5">
    <source>
        <dbReference type="WBParaSite" id="ACOC_0001210401-mRNA-1"/>
    </source>
</evidence>
<accession>A0A158PM30</accession>
<dbReference type="OrthoDB" id="10253982at2759"/>
<keyword evidence="4" id="KW-1185">Reference proteome</keyword>
<reference evidence="3 4" key="2">
    <citation type="submission" date="2018-11" db="EMBL/GenBank/DDBJ databases">
        <authorList>
            <consortium name="Pathogen Informatics"/>
        </authorList>
    </citation>
    <scope>NUCLEOTIDE SEQUENCE [LARGE SCALE GENOMIC DNA]</scope>
    <source>
        <strain evidence="3 4">Costa Rica</strain>
    </source>
</reference>
<feature type="domain" description="Endonuclease/exonuclease/phosphatase" evidence="2">
    <location>
        <begin position="160"/>
        <end position="349"/>
    </location>
</feature>
<dbReference type="Gene3D" id="3.60.10.10">
    <property type="entry name" value="Endonuclease/exonuclease/phosphatase"/>
    <property type="match status" value="1"/>
</dbReference>
<evidence type="ECO:0000313" key="4">
    <source>
        <dbReference type="Proteomes" id="UP000267027"/>
    </source>
</evidence>
<dbReference type="STRING" id="334426.A0A158PM30"/>
<evidence type="ECO:0000313" key="3">
    <source>
        <dbReference type="EMBL" id="VDM63690.1"/>
    </source>
</evidence>
<dbReference type="WBParaSite" id="ACOC_0001210401-mRNA-1">
    <property type="protein sequence ID" value="ACOC_0001210401-mRNA-1"/>
    <property type="gene ID" value="ACOC_0001210401"/>
</dbReference>
<dbReference type="InterPro" id="IPR050410">
    <property type="entry name" value="CCR4/nocturin_mRNA_transcr"/>
</dbReference>
<sequence>MSSSNFSTSGQLPVPLIIPDTQAAMPTTSGSSFNIFRMIINDGQRTKLKQPIVDLESEDLSETREAVTKSPVAKRRKEDSKTDEVSSMASTDRPDHIAKSSQGRLCNAKKSEVKSVLGASVVDLTSEDANELSLITSSQVGDVIDITSESVSPCSTIVEISDYEDDVVCLNDLTVLDEEVSILEDDVVNRETSNSFKKKYGNQIIGTVFFKRQSPCAPSRSGYATYYKPQTDMTGEGCAVFVRNSKLEVVSYRTVEYFIGSATSMNRDQIGQILRIRCRETDQEFIFANTHLLFNSARGDIKLGQLAMLIANIEDELTKSRCPVVLCGDLNIEPLSYVYTYISESSVYLRGLRRNELSGQGRYGGPYVVADNILPPVANIGRDSMFINKEVHRQAVVADYFTHPLRLTSVYHHFSVNGEKEISTYHKDMANPDFLFYSIEKKVTADSRTHIYEVPELRLLRRLSLPDFTILRKTCGPWPNRYVPSDHIPLVADFVLSKIDRDLIPTSHEARRGAPGGGQGNNRDNRGPKETLRLVETQVDSGDVHNFLLRRFGISLCF</sequence>
<reference evidence="5" key="1">
    <citation type="submission" date="2016-04" db="UniProtKB">
        <authorList>
            <consortium name="WormBaseParasite"/>
        </authorList>
    </citation>
    <scope>IDENTIFICATION</scope>
</reference>
<evidence type="ECO:0000256" key="1">
    <source>
        <dbReference type="SAM" id="MobiDB-lite"/>
    </source>
</evidence>
<dbReference type="InterPro" id="IPR005135">
    <property type="entry name" value="Endo/exonuclease/phosphatase"/>
</dbReference>
<organism evidence="5">
    <name type="scientific">Angiostrongylus costaricensis</name>
    <name type="common">Nematode worm</name>
    <dbReference type="NCBI Taxonomy" id="334426"/>
    <lineage>
        <taxon>Eukaryota</taxon>
        <taxon>Metazoa</taxon>
        <taxon>Ecdysozoa</taxon>
        <taxon>Nematoda</taxon>
        <taxon>Chromadorea</taxon>
        <taxon>Rhabditida</taxon>
        <taxon>Rhabditina</taxon>
        <taxon>Rhabditomorpha</taxon>
        <taxon>Strongyloidea</taxon>
        <taxon>Metastrongylidae</taxon>
        <taxon>Angiostrongylus</taxon>
    </lineage>
</organism>